<evidence type="ECO:0000256" key="7">
    <source>
        <dbReference type="ARBA" id="ARBA00023303"/>
    </source>
</evidence>
<feature type="transmembrane region" description="Helical" evidence="9">
    <location>
        <begin position="213"/>
        <end position="233"/>
    </location>
</feature>
<name>A0ABM3LZJ5_BICAN</name>
<feature type="domain" description="Potassium channel" evidence="10">
    <location>
        <begin position="43"/>
        <end position="97"/>
    </location>
</feature>
<proteinExistence type="inferred from homology"/>
<organism evidence="11 12">
    <name type="scientific">Bicyclus anynana</name>
    <name type="common">Squinting bush brown butterfly</name>
    <dbReference type="NCBI Taxonomy" id="110368"/>
    <lineage>
        <taxon>Eukaryota</taxon>
        <taxon>Metazoa</taxon>
        <taxon>Ecdysozoa</taxon>
        <taxon>Arthropoda</taxon>
        <taxon>Hexapoda</taxon>
        <taxon>Insecta</taxon>
        <taxon>Pterygota</taxon>
        <taxon>Neoptera</taxon>
        <taxon>Endopterygota</taxon>
        <taxon>Lepidoptera</taxon>
        <taxon>Glossata</taxon>
        <taxon>Ditrysia</taxon>
        <taxon>Papilionoidea</taxon>
        <taxon>Nymphalidae</taxon>
        <taxon>Satyrinae</taxon>
        <taxon>Satyrini</taxon>
        <taxon>Mycalesina</taxon>
        <taxon>Bicyclus</taxon>
    </lineage>
</organism>
<keyword evidence="11" id="KW-1185">Reference proteome</keyword>
<keyword evidence="5 8" id="KW-0406">Ion transport</keyword>
<dbReference type="Pfam" id="PF07885">
    <property type="entry name" value="Ion_trans_2"/>
    <property type="match status" value="1"/>
</dbReference>
<keyword evidence="7 8" id="KW-0407">Ion channel</keyword>
<keyword evidence="3 8" id="KW-0812">Transmembrane</keyword>
<protein>
    <submittedName>
        <fullName evidence="12">Uncharacterized protein LOC112053218</fullName>
    </submittedName>
</protein>
<feature type="transmembrane region" description="Helical" evidence="9">
    <location>
        <begin position="44"/>
        <end position="65"/>
    </location>
</feature>
<sequence>MHVNRSITPLSPKWRHAIERRIEDERKLTMQAVGDGARLKPGKFWNLPGTFLFAVYVMTALGFGAPVPHTLWGRTSALIYAILAIPTHIYLMVNASTCVVVRLETVTRHLGDRISGSVGELTTPNFNKRDSQNSSRNSELIKASKWNTRRSVICCFGVIGAGRCIPLATVSYYTFGVLSFGVLRHKTPLESFMFPLEFTTTGGLEHVEGYVRILYGFYVEGAMCLLACILATLRRNSSVFVCLSQTHRLFQTDVCEDCVKTNKK</sequence>
<dbReference type="GeneID" id="112053218"/>
<evidence type="ECO:0000256" key="6">
    <source>
        <dbReference type="ARBA" id="ARBA00023136"/>
    </source>
</evidence>
<reference evidence="12" key="1">
    <citation type="submission" date="2025-08" db="UniProtKB">
        <authorList>
            <consortium name="RefSeq"/>
        </authorList>
    </citation>
    <scope>IDENTIFICATION</scope>
</reference>
<evidence type="ECO:0000313" key="12">
    <source>
        <dbReference type="RefSeq" id="XP_052744502.1"/>
    </source>
</evidence>
<dbReference type="RefSeq" id="XP_052744502.1">
    <property type="nucleotide sequence ID" value="XM_052888542.1"/>
</dbReference>
<keyword evidence="4 9" id="KW-1133">Transmembrane helix</keyword>
<keyword evidence="6 9" id="KW-0472">Membrane</keyword>
<evidence type="ECO:0000259" key="10">
    <source>
        <dbReference type="Pfam" id="PF07885"/>
    </source>
</evidence>
<evidence type="ECO:0000256" key="4">
    <source>
        <dbReference type="ARBA" id="ARBA00022989"/>
    </source>
</evidence>
<evidence type="ECO:0000256" key="3">
    <source>
        <dbReference type="ARBA" id="ARBA00022692"/>
    </source>
</evidence>
<comment type="subcellular location">
    <subcellularLocation>
        <location evidence="1">Membrane</location>
        <topology evidence="1">Multi-pass membrane protein</topology>
    </subcellularLocation>
</comment>
<evidence type="ECO:0000313" key="11">
    <source>
        <dbReference type="Proteomes" id="UP001652582"/>
    </source>
</evidence>
<dbReference type="PRINTS" id="PR01333">
    <property type="entry name" value="2POREKCHANEL"/>
</dbReference>
<evidence type="ECO:0000256" key="2">
    <source>
        <dbReference type="ARBA" id="ARBA00022448"/>
    </source>
</evidence>
<dbReference type="Proteomes" id="UP001652582">
    <property type="component" value="Chromosome 23"/>
</dbReference>
<accession>A0ABM3LZJ5</accession>
<feature type="transmembrane region" description="Helical" evidence="9">
    <location>
        <begin position="152"/>
        <end position="175"/>
    </location>
</feature>
<evidence type="ECO:0000256" key="1">
    <source>
        <dbReference type="ARBA" id="ARBA00004141"/>
    </source>
</evidence>
<comment type="similarity">
    <text evidence="8">Belongs to the two pore domain potassium channel (TC 1.A.1.8) family.</text>
</comment>
<keyword evidence="2 8" id="KW-0813">Transport</keyword>
<dbReference type="Gene3D" id="1.10.287.70">
    <property type="match status" value="1"/>
</dbReference>
<feature type="transmembrane region" description="Helical" evidence="9">
    <location>
        <begin position="77"/>
        <end position="103"/>
    </location>
</feature>
<dbReference type="SUPFAM" id="SSF81324">
    <property type="entry name" value="Voltage-gated potassium channels"/>
    <property type="match status" value="1"/>
</dbReference>
<evidence type="ECO:0000256" key="5">
    <source>
        <dbReference type="ARBA" id="ARBA00023065"/>
    </source>
</evidence>
<gene>
    <name evidence="12" type="primary">LOC112053218</name>
</gene>
<evidence type="ECO:0000256" key="8">
    <source>
        <dbReference type="RuleBase" id="RU003857"/>
    </source>
</evidence>
<evidence type="ECO:0000256" key="9">
    <source>
        <dbReference type="SAM" id="Phobius"/>
    </source>
</evidence>
<dbReference type="InterPro" id="IPR003280">
    <property type="entry name" value="2pore_dom_K_chnl"/>
</dbReference>
<dbReference type="InterPro" id="IPR013099">
    <property type="entry name" value="K_chnl_dom"/>
</dbReference>